<comment type="caution">
    <text evidence="2">The sequence shown here is derived from an EMBL/GenBank/DDBJ whole genome shotgun (WGS) entry which is preliminary data.</text>
</comment>
<name>A0A0F9G965_9ZZZZ</name>
<organism evidence="2">
    <name type="scientific">marine sediment metagenome</name>
    <dbReference type="NCBI Taxonomy" id="412755"/>
    <lineage>
        <taxon>unclassified sequences</taxon>
        <taxon>metagenomes</taxon>
        <taxon>ecological metagenomes</taxon>
    </lineage>
</organism>
<dbReference type="AlphaFoldDB" id="A0A0F9G965"/>
<accession>A0A0F9G965</accession>
<evidence type="ECO:0000256" key="1">
    <source>
        <dbReference type="SAM" id="MobiDB-lite"/>
    </source>
</evidence>
<sequence length="470" mass="52566">KKIVEGKDATKEKSPSEELRERQEGQEDSAPTQDLEEIEGFECFYLWDVNDDGRKEQVIFTVLKDSEVLVRAKRIEEVFRSGLRPVWSAPYIKRENSIYGRGLPELLERLQDMMNESMNILIDWGRISNAPVGVYRSASGFRPGRQLIEPGAFIAVDDVNDVKLLAYPNANQAYLFNLMGMLNSMAERLTSQGDLQSGRVPTGKSSALRTVGTTMALLQQSDIPTDRILKRFYYGLNDFFKIIWRLNEVYMSDEVKFRVVGDMGKESFVTIKRDELRGNYDFRFTGTTESVNREAQGTVAQNLLALVNNPLALQSGVTSEVNIYNAHIRALEAMAIKNKSLYVTKPLALVAGPIYSAEQVLNLLKQGERVKINPAADLQSHINLMDEYMAGPEFMHIPVDRKQLIIDYFSEASQALQDKIMRDALAEASRQGGNPFQTDGQGGVLTTANPPQDMGQGELAGLFAGQEDGV</sequence>
<protein>
    <submittedName>
        <fullName evidence="2">Uncharacterized protein</fullName>
    </submittedName>
</protein>
<feature type="compositionally biased region" description="Basic and acidic residues" evidence="1">
    <location>
        <begin position="1"/>
        <end position="25"/>
    </location>
</feature>
<feature type="non-terminal residue" evidence="2">
    <location>
        <position position="1"/>
    </location>
</feature>
<dbReference type="EMBL" id="LAZR01020964">
    <property type="protein sequence ID" value="KKL86966.1"/>
    <property type="molecule type" value="Genomic_DNA"/>
</dbReference>
<dbReference type="Pfam" id="PF23899">
    <property type="entry name" value="SU10_portal"/>
    <property type="match status" value="1"/>
</dbReference>
<feature type="region of interest" description="Disordered" evidence="1">
    <location>
        <begin position="1"/>
        <end position="33"/>
    </location>
</feature>
<dbReference type="InterPro" id="IPR056909">
    <property type="entry name" value="SU10_portal"/>
</dbReference>
<reference evidence="2" key="1">
    <citation type="journal article" date="2015" name="Nature">
        <title>Complex archaea that bridge the gap between prokaryotes and eukaryotes.</title>
        <authorList>
            <person name="Spang A."/>
            <person name="Saw J.H."/>
            <person name="Jorgensen S.L."/>
            <person name="Zaremba-Niedzwiedzka K."/>
            <person name="Martijn J."/>
            <person name="Lind A.E."/>
            <person name="van Eijk R."/>
            <person name="Schleper C."/>
            <person name="Guy L."/>
            <person name="Ettema T.J."/>
        </authorList>
    </citation>
    <scope>NUCLEOTIDE SEQUENCE</scope>
</reference>
<evidence type="ECO:0000313" key="2">
    <source>
        <dbReference type="EMBL" id="KKL86966.1"/>
    </source>
</evidence>
<proteinExistence type="predicted"/>
<gene>
    <name evidence="2" type="ORF">LCGC14_1939410</name>
</gene>